<dbReference type="EMBL" id="BK015609">
    <property type="protein sequence ID" value="DAE15652.1"/>
    <property type="molecule type" value="Genomic_DNA"/>
</dbReference>
<sequence length="91" mass="10398">MRMITLLIALSAIVFATSCKRQVIKGVVIAKGETEYAIEHIDKGVLPFEFRSVPRSFILYVKDSVKTHRVKVNKETFNHAIIGEQIRLKQQ</sequence>
<protein>
    <submittedName>
        <fullName evidence="1">Uncharacterized protein</fullName>
    </submittedName>
</protein>
<evidence type="ECO:0000313" key="1">
    <source>
        <dbReference type="EMBL" id="DAE15652.1"/>
    </source>
</evidence>
<name>A0A8S5QAV8_9CAUD</name>
<organism evidence="1">
    <name type="scientific">Siphoviridae sp. ct2ZW1</name>
    <dbReference type="NCBI Taxonomy" id="2825316"/>
    <lineage>
        <taxon>Viruses</taxon>
        <taxon>Duplodnaviria</taxon>
        <taxon>Heunggongvirae</taxon>
        <taxon>Uroviricota</taxon>
        <taxon>Caudoviricetes</taxon>
    </lineage>
</organism>
<dbReference type="PROSITE" id="PS51257">
    <property type="entry name" value="PROKAR_LIPOPROTEIN"/>
    <property type="match status" value="1"/>
</dbReference>
<reference evidence="1" key="1">
    <citation type="journal article" date="2021" name="Proc. Natl. Acad. Sci. U.S.A.">
        <title>A Catalog of Tens of Thousands of Viruses from Human Metagenomes Reveals Hidden Associations with Chronic Diseases.</title>
        <authorList>
            <person name="Tisza M.J."/>
            <person name="Buck C.B."/>
        </authorList>
    </citation>
    <scope>NUCLEOTIDE SEQUENCE</scope>
    <source>
        <strain evidence="1">Ct2ZW1</strain>
    </source>
</reference>
<accession>A0A8S5QAV8</accession>
<proteinExistence type="predicted"/>